<keyword evidence="1" id="KW-0812">Transmembrane</keyword>
<dbReference type="Proteomes" id="UP000326994">
    <property type="component" value="Unassembled WGS sequence"/>
</dbReference>
<organism evidence="2 3">
    <name type="scientific">Patiriisocius marinistellae</name>
    <dbReference type="NCBI Taxonomy" id="2494560"/>
    <lineage>
        <taxon>Bacteria</taxon>
        <taxon>Pseudomonadati</taxon>
        <taxon>Bacteroidota</taxon>
        <taxon>Flavobacteriia</taxon>
        <taxon>Flavobacteriales</taxon>
        <taxon>Flavobacteriaceae</taxon>
        <taxon>Patiriisocius</taxon>
    </lineage>
</organism>
<reference evidence="2 3" key="1">
    <citation type="submission" date="2019-08" db="EMBL/GenBank/DDBJ databases">
        <title>Ulvibacter marinistellae sp. nov., isolated from a starfish, Patiria pectinifera.</title>
        <authorList>
            <person name="Kawano K."/>
            <person name="Ushijima N."/>
            <person name="Kihara M."/>
            <person name="Itoh H."/>
        </authorList>
    </citation>
    <scope>NUCLEOTIDE SEQUENCE [LARGE SCALE GENOMIC DNA]</scope>
    <source>
        <strain evidence="2 3">KK4</strain>
    </source>
</reference>
<dbReference type="AlphaFoldDB" id="A0A5J4FZ39"/>
<dbReference type="OrthoDB" id="1437325at2"/>
<feature type="transmembrane region" description="Helical" evidence="1">
    <location>
        <begin position="12"/>
        <end position="31"/>
    </location>
</feature>
<dbReference type="Gene3D" id="3.40.30.10">
    <property type="entry name" value="Glutaredoxin"/>
    <property type="match status" value="1"/>
</dbReference>
<comment type="caution">
    <text evidence="2">The sequence shown here is derived from an EMBL/GenBank/DDBJ whole genome shotgun (WGS) entry which is preliminary data.</text>
</comment>
<dbReference type="EMBL" id="BKCF01000001">
    <property type="protein sequence ID" value="GEQ85285.1"/>
    <property type="molecule type" value="Genomic_DNA"/>
</dbReference>
<evidence type="ECO:0008006" key="4">
    <source>
        <dbReference type="Google" id="ProtNLM"/>
    </source>
</evidence>
<protein>
    <recommendedName>
        <fullName evidence="4">Membrane or secreted protein</fullName>
    </recommendedName>
</protein>
<sequence>METTSKFKKYLVLGVLFLLPISIYVFFGTGVDNFGRLPVLVKNVNEVSAFKDINGDAVQLNERITVLGFFGTDALESKAYTYNLAHKIYSKYQGFEDFQFLILLPESARNKAKILTANLETITNTKNWKFAFGAEEEIDTVFKSLNSGYSLDSNSATPYVFIIDKEMNLRGRNDDEKAKDGMVYGYNSADVADINNRMTEDVKVVFAEYRLALKRNNKYKREI</sequence>
<evidence type="ECO:0000313" key="2">
    <source>
        <dbReference type="EMBL" id="GEQ85285.1"/>
    </source>
</evidence>
<accession>A0A5J4FZ39</accession>
<name>A0A5J4FZ39_9FLAO</name>
<keyword evidence="3" id="KW-1185">Reference proteome</keyword>
<evidence type="ECO:0000256" key="1">
    <source>
        <dbReference type="SAM" id="Phobius"/>
    </source>
</evidence>
<keyword evidence="1" id="KW-0472">Membrane</keyword>
<gene>
    <name evidence="2" type="ORF">ULMS_07930</name>
</gene>
<keyword evidence="1" id="KW-1133">Transmembrane helix</keyword>
<dbReference type="RefSeq" id="WP_151893213.1">
    <property type="nucleotide sequence ID" value="NZ_BKCF01000001.1"/>
</dbReference>
<proteinExistence type="predicted"/>
<evidence type="ECO:0000313" key="3">
    <source>
        <dbReference type="Proteomes" id="UP000326994"/>
    </source>
</evidence>